<feature type="compositionally biased region" description="Low complexity" evidence="2">
    <location>
        <begin position="102"/>
        <end position="114"/>
    </location>
</feature>
<dbReference type="PROSITE" id="PS50889">
    <property type="entry name" value="S4"/>
    <property type="match status" value="1"/>
</dbReference>
<keyword evidence="4" id="KW-0346">Stress response</keyword>
<dbReference type="EMBL" id="FMTS01000001">
    <property type="protein sequence ID" value="SCW43956.1"/>
    <property type="molecule type" value="Genomic_DNA"/>
</dbReference>
<dbReference type="Gene3D" id="3.10.290.10">
    <property type="entry name" value="RNA-binding S4 domain"/>
    <property type="match status" value="1"/>
</dbReference>
<feature type="domain" description="RNA-binding S4" evidence="3">
    <location>
        <begin position="18"/>
        <end position="47"/>
    </location>
</feature>
<reference evidence="5" key="1">
    <citation type="submission" date="2016-10" db="EMBL/GenBank/DDBJ databases">
        <authorList>
            <person name="Varghese N."/>
            <person name="Submissions S."/>
        </authorList>
    </citation>
    <scope>NUCLEOTIDE SEQUENCE [LARGE SCALE GENOMIC DNA]</scope>
    <source>
        <strain evidence="5">CGMCC 1.3431</strain>
    </source>
</reference>
<keyword evidence="1" id="KW-0694">RNA-binding</keyword>
<evidence type="ECO:0000313" key="4">
    <source>
        <dbReference type="EMBL" id="SCW43956.1"/>
    </source>
</evidence>
<dbReference type="Proteomes" id="UP000199150">
    <property type="component" value="Unassembled WGS sequence"/>
</dbReference>
<gene>
    <name evidence="4" type="ORF">SAMN02927928_1241</name>
</gene>
<dbReference type="InterPro" id="IPR036986">
    <property type="entry name" value="S4_RNA-bd_sf"/>
</dbReference>
<keyword evidence="5" id="KW-1185">Reference proteome</keyword>
<dbReference type="SUPFAM" id="SSF55174">
    <property type="entry name" value="Alpha-L RNA-binding motif"/>
    <property type="match status" value="1"/>
</dbReference>
<name>A0A1G4QH81_9CAUL</name>
<feature type="region of interest" description="Disordered" evidence="2">
    <location>
        <begin position="92"/>
        <end position="114"/>
    </location>
</feature>
<dbReference type="Pfam" id="PF01479">
    <property type="entry name" value="S4"/>
    <property type="match status" value="1"/>
</dbReference>
<dbReference type="InterPro" id="IPR002942">
    <property type="entry name" value="S4_RNA-bd"/>
</dbReference>
<protein>
    <submittedName>
        <fullName evidence="4">Ribosome-associated heat shock protein Hsp15</fullName>
    </submittedName>
</protein>
<dbReference type="GO" id="GO:0003723">
    <property type="term" value="F:RNA binding"/>
    <property type="evidence" value="ECO:0007669"/>
    <property type="project" value="UniProtKB-KW"/>
</dbReference>
<evidence type="ECO:0000259" key="3">
    <source>
        <dbReference type="Pfam" id="PF01479"/>
    </source>
</evidence>
<evidence type="ECO:0000256" key="1">
    <source>
        <dbReference type="PROSITE-ProRule" id="PRU00182"/>
    </source>
</evidence>
<sequence>MQAPHPNIQVMQIETSSVRLDVWLWRARFFKTRALSARACESGHIRLERFGKMTRIEKASASVRPGDRLIFAIGTRLFDIIVQDAGERRGPATEAQSLYRQASAAADTDTNASN</sequence>
<dbReference type="AlphaFoldDB" id="A0A1G4QH81"/>
<evidence type="ECO:0000256" key="2">
    <source>
        <dbReference type="SAM" id="MobiDB-lite"/>
    </source>
</evidence>
<dbReference type="RefSeq" id="WP_245678863.1">
    <property type="nucleotide sequence ID" value="NZ_CBCRYE010000001.1"/>
</dbReference>
<evidence type="ECO:0000313" key="5">
    <source>
        <dbReference type="Proteomes" id="UP000199150"/>
    </source>
</evidence>
<dbReference type="STRING" id="260084.SAMN02927928_1241"/>
<dbReference type="CDD" id="cd00165">
    <property type="entry name" value="S4"/>
    <property type="match status" value="1"/>
</dbReference>
<accession>A0A1G4QH81</accession>
<proteinExistence type="predicted"/>
<organism evidence="4 5">
    <name type="scientific">Asticcacaulis taihuensis</name>
    <dbReference type="NCBI Taxonomy" id="260084"/>
    <lineage>
        <taxon>Bacteria</taxon>
        <taxon>Pseudomonadati</taxon>
        <taxon>Pseudomonadota</taxon>
        <taxon>Alphaproteobacteria</taxon>
        <taxon>Caulobacterales</taxon>
        <taxon>Caulobacteraceae</taxon>
        <taxon>Asticcacaulis</taxon>
    </lineage>
</organism>